<reference evidence="2" key="1">
    <citation type="journal article" date="2019" name="Int. J. Syst. Evol. Microbiol.">
        <title>The Global Catalogue of Microorganisms (GCM) 10K type strain sequencing project: providing services to taxonomists for standard genome sequencing and annotation.</title>
        <authorList>
            <consortium name="The Broad Institute Genomics Platform"/>
            <consortium name="The Broad Institute Genome Sequencing Center for Infectious Disease"/>
            <person name="Wu L."/>
            <person name="Ma J."/>
        </authorList>
    </citation>
    <scope>NUCLEOTIDE SEQUENCE [LARGE SCALE GENOMIC DNA]</scope>
    <source>
        <strain evidence="2">JCM 14234</strain>
    </source>
</reference>
<evidence type="ECO:0000313" key="1">
    <source>
        <dbReference type="EMBL" id="GAA3042933.1"/>
    </source>
</evidence>
<evidence type="ECO:0000313" key="2">
    <source>
        <dbReference type="Proteomes" id="UP001501035"/>
    </source>
</evidence>
<organism evidence="1 2">
    <name type="scientific">Gordonia defluvii</name>
    <dbReference type="NCBI Taxonomy" id="283718"/>
    <lineage>
        <taxon>Bacteria</taxon>
        <taxon>Bacillati</taxon>
        <taxon>Actinomycetota</taxon>
        <taxon>Actinomycetes</taxon>
        <taxon>Mycobacteriales</taxon>
        <taxon>Gordoniaceae</taxon>
        <taxon>Gordonia</taxon>
    </lineage>
</organism>
<name>A0ABP6LJX3_9ACTN</name>
<comment type="caution">
    <text evidence="1">The sequence shown here is derived from an EMBL/GenBank/DDBJ whole genome shotgun (WGS) entry which is preliminary data.</text>
</comment>
<proteinExistence type="predicted"/>
<dbReference type="RefSeq" id="WP_344716778.1">
    <property type="nucleotide sequence ID" value="NZ_BAAAVS010000046.1"/>
</dbReference>
<protein>
    <submittedName>
        <fullName evidence="1">Uncharacterized protein</fullName>
    </submittedName>
</protein>
<sequence length="78" mass="8655">MAFPLDVEAGLLEDEAAHYEAQADDREARAAAWYGGGSYAYILSLDRAAEYRKKARQLRRQAASYRSLAKLTGDKTKG</sequence>
<keyword evidence="2" id="KW-1185">Reference proteome</keyword>
<gene>
    <name evidence="1" type="ORF">GCM10010528_23190</name>
</gene>
<accession>A0ABP6LJX3</accession>
<dbReference type="Proteomes" id="UP001501035">
    <property type="component" value="Unassembled WGS sequence"/>
</dbReference>
<dbReference type="EMBL" id="BAAAVS010000046">
    <property type="protein sequence ID" value="GAA3042933.1"/>
    <property type="molecule type" value="Genomic_DNA"/>
</dbReference>